<dbReference type="GeneTree" id="ENSGT00940000161114"/>
<dbReference type="Ensembl" id="ENSTMTT00000021907.1">
    <property type="protein sequence ID" value="ENSTMTP00000021161.1"/>
    <property type="gene ID" value="ENSTMTG00000015452.1"/>
</dbReference>
<dbReference type="Gene3D" id="1.25.40.20">
    <property type="entry name" value="Ankyrin repeat-containing domain"/>
    <property type="match status" value="1"/>
</dbReference>
<dbReference type="PROSITE" id="PS50088">
    <property type="entry name" value="ANK_REPEAT"/>
    <property type="match status" value="2"/>
</dbReference>
<feature type="repeat" description="ANK" evidence="3">
    <location>
        <begin position="33"/>
        <end position="65"/>
    </location>
</feature>
<dbReference type="PRINTS" id="PR01415">
    <property type="entry name" value="ANKYRIN"/>
</dbReference>
<keyword evidence="1" id="KW-0677">Repeat</keyword>
<sequence length="122" mass="13203">LCSHEFIIIISWRTGEGSRLLEEVADVNSKVEGGWTPLHSAVQADQEEIVNLLLEQGADPRARKDNGATPFIIAGIVGNVSLLELLLSKGSEINEKDNNGFTAFMEAPISCFPCHSPLPGLF</sequence>
<feature type="repeat" description="ANK" evidence="3">
    <location>
        <begin position="66"/>
        <end position="98"/>
    </location>
</feature>
<reference evidence="4" key="2">
    <citation type="submission" date="2025-09" db="UniProtKB">
        <authorList>
            <consortium name="Ensembl"/>
        </authorList>
    </citation>
    <scope>IDENTIFICATION</scope>
</reference>
<dbReference type="SMART" id="SM00248">
    <property type="entry name" value="ANK"/>
    <property type="match status" value="2"/>
</dbReference>
<protein>
    <submittedName>
        <fullName evidence="4">Uncharacterized protein</fullName>
    </submittedName>
</protein>
<accession>A0A674JH19</accession>
<dbReference type="GO" id="GO:0003723">
    <property type="term" value="F:RNA binding"/>
    <property type="evidence" value="ECO:0007669"/>
    <property type="project" value="TreeGrafter"/>
</dbReference>
<dbReference type="PANTHER" id="PTHR24141">
    <property type="entry name" value="2-5A-DEPENDENT RIBONUCLEASE"/>
    <property type="match status" value="1"/>
</dbReference>
<dbReference type="InterPro" id="IPR002110">
    <property type="entry name" value="Ankyrin_rpt"/>
</dbReference>
<dbReference type="GO" id="GO:0004540">
    <property type="term" value="F:RNA nuclease activity"/>
    <property type="evidence" value="ECO:0007669"/>
    <property type="project" value="TreeGrafter"/>
</dbReference>
<dbReference type="PANTHER" id="PTHR24141:SF1">
    <property type="entry name" value="2-5A-DEPENDENT RIBONUCLEASE"/>
    <property type="match status" value="1"/>
</dbReference>
<evidence type="ECO:0000256" key="2">
    <source>
        <dbReference type="ARBA" id="ARBA00023043"/>
    </source>
</evidence>
<dbReference type="InterPro" id="IPR036770">
    <property type="entry name" value="Ankyrin_rpt-contain_sf"/>
</dbReference>
<dbReference type="Proteomes" id="UP000472274">
    <property type="component" value="Unplaced"/>
</dbReference>
<evidence type="ECO:0000313" key="4">
    <source>
        <dbReference type="Ensembl" id="ENSTMTP00000021161.1"/>
    </source>
</evidence>
<organism evidence="4 5">
    <name type="scientific">Terrapene triunguis</name>
    <name type="common">Three-toed box turtle</name>
    <dbReference type="NCBI Taxonomy" id="2587831"/>
    <lineage>
        <taxon>Eukaryota</taxon>
        <taxon>Metazoa</taxon>
        <taxon>Chordata</taxon>
        <taxon>Craniata</taxon>
        <taxon>Vertebrata</taxon>
        <taxon>Euteleostomi</taxon>
        <taxon>Archelosauria</taxon>
        <taxon>Testudinata</taxon>
        <taxon>Testudines</taxon>
        <taxon>Cryptodira</taxon>
        <taxon>Durocryptodira</taxon>
        <taxon>Testudinoidea</taxon>
        <taxon>Emydidae</taxon>
        <taxon>Terrapene</taxon>
    </lineage>
</organism>
<proteinExistence type="predicted"/>
<dbReference type="PROSITE" id="PS50297">
    <property type="entry name" value="ANK_REP_REGION"/>
    <property type="match status" value="2"/>
</dbReference>
<reference evidence="4" key="1">
    <citation type="submission" date="2025-08" db="UniProtKB">
        <authorList>
            <consortium name="Ensembl"/>
        </authorList>
    </citation>
    <scope>IDENTIFICATION</scope>
</reference>
<dbReference type="InParanoid" id="A0A674JH19"/>
<keyword evidence="2 3" id="KW-0040">ANK repeat</keyword>
<evidence type="ECO:0000256" key="3">
    <source>
        <dbReference type="PROSITE-ProRule" id="PRU00023"/>
    </source>
</evidence>
<evidence type="ECO:0000256" key="1">
    <source>
        <dbReference type="ARBA" id="ARBA00022737"/>
    </source>
</evidence>
<dbReference type="SUPFAM" id="SSF48403">
    <property type="entry name" value="Ankyrin repeat"/>
    <property type="match status" value="1"/>
</dbReference>
<dbReference type="Pfam" id="PF00023">
    <property type="entry name" value="Ank"/>
    <property type="match status" value="2"/>
</dbReference>
<dbReference type="GO" id="GO:0006396">
    <property type="term" value="P:RNA processing"/>
    <property type="evidence" value="ECO:0007669"/>
    <property type="project" value="TreeGrafter"/>
</dbReference>
<keyword evidence="5" id="KW-1185">Reference proteome</keyword>
<name>A0A674JH19_9SAUR</name>
<dbReference type="AlphaFoldDB" id="A0A674JH19"/>
<evidence type="ECO:0000313" key="5">
    <source>
        <dbReference type="Proteomes" id="UP000472274"/>
    </source>
</evidence>